<protein>
    <recommendedName>
        <fullName evidence="2">Zinc knuckle CX2CX4HX4C domain-containing protein</fullName>
    </recommendedName>
</protein>
<feature type="region of interest" description="Disordered" evidence="1">
    <location>
        <begin position="164"/>
        <end position="207"/>
    </location>
</feature>
<dbReference type="InterPro" id="IPR025836">
    <property type="entry name" value="Zn_knuckle_CX2CX4HX4C"/>
</dbReference>
<accession>A0AA87ZLL8</accession>
<organism evidence="3 4">
    <name type="scientific">Ficus carica</name>
    <name type="common">Common fig</name>
    <dbReference type="NCBI Taxonomy" id="3494"/>
    <lineage>
        <taxon>Eukaryota</taxon>
        <taxon>Viridiplantae</taxon>
        <taxon>Streptophyta</taxon>
        <taxon>Embryophyta</taxon>
        <taxon>Tracheophyta</taxon>
        <taxon>Spermatophyta</taxon>
        <taxon>Magnoliopsida</taxon>
        <taxon>eudicotyledons</taxon>
        <taxon>Gunneridae</taxon>
        <taxon>Pentapetalae</taxon>
        <taxon>rosids</taxon>
        <taxon>fabids</taxon>
        <taxon>Rosales</taxon>
        <taxon>Moraceae</taxon>
        <taxon>Ficeae</taxon>
        <taxon>Ficus</taxon>
    </lineage>
</organism>
<keyword evidence="4" id="KW-1185">Reference proteome</keyword>
<dbReference type="AlphaFoldDB" id="A0AA87ZLL8"/>
<dbReference type="InterPro" id="IPR040256">
    <property type="entry name" value="At4g02000-like"/>
</dbReference>
<evidence type="ECO:0000313" key="3">
    <source>
        <dbReference type="EMBL" id="GMN36212.1"/>
    </source>
</evidence>
<gene>
    <name evidence="3" type="ORF">TIFTF001_042397</name>
</gene>
<dbReference type="PANTHER" id="PTHR31286:SF167">
    <property type="entry name" value="OS09G0268800 PROTEIN"/>
    <property type="match status" value="1"/>
</dbReference>
<dbReference type="Proteomes" id="UP001187192">
    <property type="component" value="Unassembled WGS sequence"/>
</dbReference>
<sequence>MKPSRIRWKALWHVERGLWIRDLGGDVILFEFAEDKERQKVLSMEPRFFEKSLVVYNLPFRGMVEKVGQTIGKGFGKCIKVDADESGRCHVDISKPLRRGRRIQVGDGRDPVKVDFKYERRNFCYGCWILGHTVSKWFVVDEGGGRCFSDCRYGDFLHGPTKLSQKEGNCRARSSEVGAGDASRNSGGGGGAGIPEPKGCLSGDGDG</sequence>
<name>A0AA87ZLL8_FICCA</name>
<evidence type="ECO:0000256" key="1">
    <source>
        <dbReference type="SAM" id="MobiDB-lite"/>
    </source>
</evidence>
<evidence type="ECO:0000313" key="4">
    <source>
        <dbReference type="Proteomes" id="UP001187192"/>
    </source>
</evidence>
<evidence type="ECO:0000259" key="2">
    <source>
        <dbReference type="Pfam" id="PF14392"/>
    </source>
</evidence>
<proteinExistence type="predicted"/>
<comment type="caution">
    <text evidence="3">The sequence shown here is derived from an EMBL/GenBank/DDBJ whole genome shotgun (WGS) entry which is preliminary data.</text>
</comment>
<feature type="domain" description="Zinc knuckle CX2CX4HX4C" evidence="2">
    <location>
        <begin position="91"/>
        <end position="135"/>
    </location>
</feature>
<dbReference type="EMBL" id="BTGU01002280">
    <property type="protein sequence ID" value="GMN36212.1"/>
    <property type="molecule type" value="Genomic_DNA"/>
</dbReference>
<dbReference type="PANTHER" id="PTHR31286">
    <property type="entry name" value="GLYCINE-RICH CELL WALL STRUCTURAL PROTEIN 1.8-LIKE"/>
    <property type="match status" value="1"/>
</dbReference>
<reference evidence="3" key="1">
    <citation type="submission" date="2023-07" db="EMBL/GenBank/DDBJ databases">
        <title>draft genome sequence of fig (Ficus carica).</title>
        <authorList>
            <person name="Takahashi T."/>
            <person name="Nishimura K."/>
        </authorList>
    </citation>
    <scope>NUCLEOTIDE SEQUENCE</scope>
</reference>
<dbReference type="Pfam" id="PF14392">
    <property type="entry name" value="zf-CCHC_4"/>
    <property type="match status" value="1"/>
</dbReference>
<feature type="compositionally biased region" description="Basic and acidic residues" evidence="1">
    <location>
        <begin position="164"/>
        <end position="174"/>
    </location>
</feature>